<evidence type="ECO:0000256" key="1">
    <source>
        <dbReference type="ARBA" id="ARBA00022723"/>
    </source>
</evidence>
<dbReference type="GeneID" id="104720502"/>
<keyword evidence="1" id="KW-0479">Metal-binding</keyword>
<proteinExistence type="predicted"/>
<gene>
    <name evidence="8" type="primary">LOC104720502</name>
</gene>
<organism evidence="7 8">
    <name type="scientific">Camelina sativa</name>
    <name type="common">False flax</name>
    <name type="synonym">Myagrum sativum</name>
    <dbReference type="NCBI Taxonomy" id="90675"/>
    <lineage>
        <taxon>Eukaryota</taxon>
        <taxon>Viridiplantae</taxon>
        <taxon>Streptophyta</taxon>
        <taxon>Embryophyta</taxon>
        <taxon>Tracheophyta</taxon>
        <taxon>Spermatophyta</taxon>
        <taxon>Magnoliopsida</taxon>
        <taxon>eudicotyledons</taxon>
        <taxon>Gunneridae</taxon>
        <taxon>Pentapetalae</taxon>
        <taxon>rosids</taxon>
        <taxon>malvids</taxon>
        <taxon>Brassicales</taxon>
        <taxon>Brassicaceae</taxon>
        <taxon>Camelineae</taxon>
        <taxon>Camelina</taxon>
    </lineage>
</organism>
<reference evidence="8" key="2">
    <citation type="submission" date="2025-08" db="UniProtKB">
        <authorList>
            <consortium name="RefSeq"/>
        </authorList>
    </citation>
    <scope>IDENTIFICATION</scope>
    <source>
        <tissue evidence="8">Leaf</tissue>
    </source>
</reference>
<sequence length="157" mass="17672">MSSSSETSVVAGFDHGVPSKCVCGAGVMIFTSRTEENPGRPFFRCITKRDPSSWTIKRDSHLFKWVEDAVYEEVQDALPKLGIMANEIVKTKTEVNDLIGALQDLKEEALWSKMEIRKFTKWLRVCFVYLCFVSVGIAYIVVVKAKQTNFGSFALGY</sequence>
<keyword evidence="5" id="KW-1133">Transmembrane helix</keyword>
<dbReference type="PANTHER" id="PTHR33248">
    <property type="entry name" value="ZINC ION-BINDING PROTEIN"/>
    <property type="match status" value="1"/>
</dbReference>
<evidence type="ECO:0000256" key="5">
    <source>
        <dbReference type="SAM" id="Phobius"/>
    </source>
</evidence>
<keyword evidence="5" id="KW-0472">Membrane</keyword>
<keyword evidence="5" id="KW-0812">Transmembrane</keyword>
<evidence type="ECO:0000313" key="8">
    <source>
        <dbReference type="RefSeq" id="XP_010436697.1"/>
    </source>
</evidence>
<evidence type="ECO:0000256" key="2">
    <source>
        <dbReference type="ARBA" id="ARBA00022771"/>
    </source>
</evidence>
<evidence type="ECO:0000256" key="3">
    <source>
        <dbReference type="ARBA" id="ARBA00022833"/>
    </source>
</evidence>
<keyword evidence="7" id="KW-1185">Reference proteome</keyword>
<feature type="domain" description="GRF-type" evidence="6">
    <location>
        <begin position="21"/>
        <end position="69"/>
    </location>
</feature>
<dbReference type="PROSITE" id="PS51999">
    <property type="entry name" value="ZF_GRF"/>
    <property type="match status" value="1"/>
</dbReference>
<name>A0ABM0U6L5_CAMSA</name>
<protein>
    <submittedName>
        <fullName evidence="8">Uncharacterized protein At1g43920, Chloroplastic-like</fullName>
    </submittedName>
</protein>
<evidence type="ECO:0000256" key="4">
    <source>
        <dbReference type="PROSITE-ProRule" id="PRU01343"/>
    </source>
</evidence>
<dbReference type="InterPro" id="IPR010666">
    <property type="entry name" value="Znf_GRF"/>
</dbReference>
<evidence type="ECO:0000259" key="6">
    <source>
        <dbReference type="PROSITE" id="PS51999"/>
    </source>
</evidence>
<dbReference type="Proteomes" id="UP000694864">
    <property type="component" value="Chromosome 10"/>
</dbReference>
<dbReference type="RefSeq" id="XP_010436697.1">
    <property type="nucleotide sequence ID" value="XM_010438395.1"/>
</dbReference>
<accession>A0ABM0U6L5</accession>
<feature type="transmembrane region" description="Helical" evidence="5">
    <location>
        <begin position="122"/>
        <end position="142"/>
    </location>
</feature>
<keyword evidence="2 4" id="KW-0863">Zinc-finger</keyword>
<evidence type="ECO:0000313" key="7">
    <source>
        <dbReference type="Proteomes" id="UP000694864"/>
    </source>
</evidence>
<keyword evidence="3" id="KW-0862">Zinc</keyword>
<reference evidence="7" key="1">
    <citation type="journal article" date="2014" name="Nat. Commun.">
        <title>The emerging biofuel crop Camelina sativa retains a highly undifferentiated hexaploid genome structure.</title>
        <authorList>
            <person name="Kagale S."/>
            <person name="Koh C."/>
            <person name="Nixon J."/>
            <person name="Bollina V."/>
            <person name="Clarke W.E."/>
            <person name="Tuteja R."/>
            <person name="Spillane C."/>
            <person name="Robinson S.J."/>
            <person name="Links M.G."/>
            <person name="Clarke C."/>
            <person name="Higgins E.E."/>
            <person name="Huebert T."/>
            <person name="Sharpe A.G."/>
            <person name="Parkin I.A."/>
        </authorList>
    </citation>
    <scope>NUCLEOTIDE SEQUENCE [LARGE SCALE GENOMIC DNA]</scope>
    <source>
        <strain evidence="7">cv. DH55</strain>
    </source>
</reference>